<organism evidence="7 8">
    <name type="scientific">Solimonas terrae</name>
    <dbReference type="NCBI Taxonomy" id="1396819"/>
    <lineage>
        <taxon>Bacteria</taxon>
        <taxon>Pseudomonadati</taxon>
        <taxon>Pseudomonadota</taxon>
        <taxon>Gammaproteobacteria</taxon>
        <taxon>Nevskiales</taxon>
        <taxon>Nevskiaceae</taxon>
        <taxon>Solimonas</taxon>
    </lineage>
</organism>
<dbReference type="EMBL" id="JAAMOW010000010">
    <property type="protein sequence ID" value="NGY06638.1"/>
    <property type="molecule type" value="Genomic_DNA"/>
</dbReference>
<proteinExistence type="inferred from homology"/>
<evidence type="ECO:0000256" key="5">
    <source>
        <dbReference type="ARBA" id="ARBA00023002"/>
    </source>
</evidence>
<evidence type="ECO:0000256" key="1">
    <source>
        <dbReference type="ARBA" id="ARBA00001974"/>
    </source>
</evidence>
<keyword evidence="8" id="KW-1185">Reference proteome</keyword>
<comment type="cofactor">
    <cofactor evidence="1">
        <name>FAD</name>
        <dbReference type="ChEBI" id="CHEBI:57692"/>
    </cofactor>
</comment>
<evidence type="ECO:0000313" key="8">
    <source>
        <dbReference type="Proteomes" id="UP000472676"/>
    </source>
</evidence>
<evidence type="ECO:0000313" key="7">
    <source>
        <dbReference type="EMBL" id="NGY06638.1"/>
    </source>
</evidence>
<dbReference type="Gene3D" id="3.50.50.60">
    <property type="entry name" value="FAD/NAD(P)-binding domain"/>
    <property type="match status" value="1"/>
</dbReference>
<dbReference type="AlphaFoldDB" id="A0A6M2BVY2"/>
<keyword evidence="3" id="KW-0285">Flavoprotein</keyword>
<dbReference type="InterPro" id="IPR007867">
    <property type="entry name" value="GMC_OxRtase_C"/>
</dbReference>
<dbReference type="Pfam" id="PF05199">
    <property type="entry name" value="GMC_oxred_C"/>
    <property type="match status" value="1"/>
</dbReference>
<keyword evidence="5" id="KW-0560">Oxidoreductase</keyword>
<dbReference type="SUPFAM" id="SSF51905">
    <property type="entry name" value="FAD/NAD(P)-binding domain"/>
    <property type="match status" value="1"/>
</dbReference>
<name>A0A6M2BVY2_9GAMM</name>
<comment type="similarity">
    <text evidence="2">Belongs to the GMC oxidoreductase family.</text>
</comment>
<evidence type="ECO:0000259" key="6">
    <source>
        <dbReference type="Pfam" id="PF05199"/>
    </source>
</evidence>
<keyword evidence="4" id="KW-0274">FAD</keyword>
<comment type="caution">
    <text evidence="7">The sequence shown here is derived from an EMBL/GenBank/DDBJ whole genome shotgun (WGS) entry which is preliminary data.</text>
</comment>
<dbReference type="PANTHER" id="PTHR42784">
    <property type="entry name" value="PYRANOSE 2-OXIDASE"/>
    <property type="match status" value="1"/>
</dbReference>
<dbReference type="SUPFAM" id="SSF54373">
    <property type="entry name" value="FAD-linked reductases, C-terminal domain"/>
    <property type="match status" value="1"/>
</dbReference>
<reference evidence="7 8" key="1">
    <citation type="journal article" date="2014" name="Int. J. Syst. Evol. Microbiol.">
        <title>Solimonas terrae sp. nov., isolated from soil.</title>
        <authorList>
            <person name="Kim S.J."/>
            <person name="Moon J.Y."/>
            <person name="Weon H.Y."/>
            <person name="Ahn J.H."/>
            <person name="Chen W.M."/>
            <person name="Kwon S.W."/>
        </authorList>
    </citation>
    <scope>NUCLEOTIDE SEQUENCE [LARGE SCALE GENOMIC DNA]</scope>
    <source>
        <strain evidence="7 8">KIS83-12</strain>
    </source>
</reference>
<sequence length="286" mass="32366">MRRLALTAEAQRRLQIGNFVARLHHPHIPDPSHCNGVLSLLQLSRMFIPYEYRMRLQGDQPLTPGQWLRHLHNVVRDPLTISRFLWHWLRHRTLAQRKYPSIIVAPKSERYSLDFHCEQQPNRDSRVTLGADRDAFGMPRLRVDWRYADGDVNTVRRAIALLAHELRRSGAGEFEYDPEAVEAEMTRYGAYGGHHIGTARMGNDPRSSVVDANACVHGMDNLFIASAAVFPTSSQANPTLTVVALALRLAERLKVLHARQRTTEFRASALQVSNDTARDSHGASVA</sequence>
<gene>
    <name evidence="7" type="ORF">G7Y85_17830</name>
</gene>
<accession>A0A6M2BVY2</accession>
<evidence type="ECO:0000256" key="2">
    <source>
        <dbReference type="ARBA" id="ARBA00010790"/>
    </source>
</evidence>
<feature type="domain" description="Glucose-methanol-choline oxidoreductase C-terminal" evidence="6">
    <location>
        <begin position="121"/>
        <end position="246"/>
    </location>
</feature>
<dbReference type="GO" id="GO:0016614">
    <property type="term" value="F:oxidoreductase activity, acting on CH-OH group of donors"/>
    <property type="evidence" value="ECO:0007669"/>
    <property type="project" value="InterPro"/>
</dbReference>
<dbReference type="PANTHER" id="PTHR42784:SF1">
    <property type="entry name" value="PYRANOSE 2-OXIDASE"/>
    <property type="match status" value="1"/>
</dbReference>
<dbReference type="Proteomes" id="UP000472676">
    <property type="component" value="Unassembled WGS sequence"/>
</dbReference>
<dbReference type="InterPro" id="IPR051473">
    <property type="entry name" value="P2Ox-like"/>
</dbReference>
<evidence type="ECO:0000256" key="3">
    <source>
        <dbReference type="ARBA" id="ARBA00022630"/>
    </source>
</evidence>
<protein>
    <recommendedName>
        <fullName evidence="6">Glucose-methanol-choline oxidoreductase C-terminal domain-containing protein</fullName>
    </recommendedName>
</protein>
<dbReference type="InterPro" id="IPR036188">
    <property type="entry name" value="FAD/NAD-bd_sf"/>
</dbReference>
<evidence type="ECO:0000256" key="4">
    <source>
        <dbReference type="ARBA" id="ARBA00022827"/>
    </source>
</evidence>